<evidence type="ECO:0000259" key="1">
    <source>
        <dbReference type="Pfam" id="PF14742"/>
    </source>
</evidence>
<dbReference type="InterPro" id="IPR008928">
    <property type="entry name" value="6-hairpin_glycosidase_sf"/>
</dbReference>
<dbReference type="InterPro" id="IPR054491">
    <property type="entry name" value="MGH1-like_GH"/>
</dbReference>
<dbReference type="EMBL" id="JBIYEW010000003">
    <property type="protein sequence ID" value="MFK4640654.1"/>
    <property type="molecule type" value="Genomic_DNA"/>
</dbReference>
<feature type="domain" description="Mannosylglycerate hydrolase MGH1-like glycoside hydrolase" evidence="2">
    <location>
        <begin position="385"/>
        <end position="596"/>
    </location>
</feature>
<evidence type="ECO:0000259" key="2">
    <source>
        <dbReference type="Pfam" id="PF22422"/>
    </source>
</evidence>
<accession>A0ABW8NAS3</accession>
<dbReference type="Proteomes" id="UP001620520">
    <property type="component" value="Unassembled WGS sequence"/>
</dbReference>
<sequence>MTAWNADTEAGASELGAVTVVEGSSFCISAHPGDIHGGGSQGAYYQDTRIVSRWVLRINGEPREPLVARNPTSFQAEYVGRACTEDGRFESPLLVRHQRSVGAGLRDDLTITNYSGKPSTCTIELLIDADLADLFDVKGGRVGTDRETLRTAREDGLHIDSLHSNGQRRGVLFQAQGAKVSAEGLTFSITIPAREDWSTTIITLPLVNGEPPEDRFTAAIPLHHTTGARRQTQWQEHVPRITVSDQNVTDVLDQSQRDLGSLRIFDDEHPGRAAIAAGAPWFMALFGRDSLLASYMSLMVDPGLAAGTLQTLAGLQGTKVDLDSEEEPGRMPHEVRLGITAGLSLGGTAYYGTADATPLFVSTLGELSRWGLGEDIIESLLPHADRAIEWMEQYGDRDGDGFIEYQRPNSHGLVNQGWKDSWDGINFADGRMAEAPIALCEVQAYAYAAYVGRSLLARKAGDTAVERRCADKAAELKEAFNKTFWLPDRGYFALALDKDKNPVDSCTSNMGHCLWVGIVDEDKAPQVAERLMSKEMFTGWGIRTLGSDMGAYNPVSYHNGSVWPHDTALAATGLMRYGFVDEASRVASGLFDAAEHFGGQLPELFCGFDRSDFAEPVPYPTACSPQAWAAAAPVQLARILLRFDPRFHPGRTPPGAYPAGILRRVHGRQRAARELAADCAGVRFLRNGQRPAGGASFAQRPPAAVGRGFVRLEPVLHDEVVFHRVAELERFGAHTLETALLVEADGFGVFAVHAEPHT</sequence>
<protein>
    <submittedName>
        <fullName evidence="3">Glycogen debranching enzyme</fullName>
    </submittedName>
</protein>
<evidence type="ECO:0000313" key="3">
    <source>
        <dbReference type="EMBL" id="MFK4640654.1"/>
    </source>
</evidence>
<dbReference type="Pfam" id="PF22422">
    <property type="entry name" value="MGH1-like_GH"/>
    <property type="match status" value="1"/>
</dbReference>
<comment type="caution">
    <text evidence="3">The sequence shown here is derived from an EMBL/GenBank/DDBJ whole genome shotgun (WGS) entry which is preliminary data.</text>
</comment>
<keyword evidence="4" id="KW-1185">Reference proteome</keyword>
<name>A0ABW8NAS3_9MICC</name>
<reference evidence="3 4" key="1">
    <citation type="submission" date="2024-10" db="EMBL/GenBank/DDBJ databases">
        <title>Novel secondary metabolite-producing bacteria for plant disease control.</title>
        <authorList>
            <person name="Chevrette M."/>
        </authorList>
    </citation>
    <scope>NUCLEOTIDE SEQUENCE [LARGE SCALE GENOMIC DNA]</scope>
    <source>
        <strain evidence="3 4">J30 TE3557</strain>
    </source>
</reference>
<proteinExistence type="predicted"/>
<dbReference type="InterPro" id="IPR012341">
    <property type="entry name" value="6hp_glycosidase-like_sf"/>
</dbReference>
<gene>
    <name evidence="3" type="ORF">ABIA52_003543</name>
</gene>
<dbReference type="SUPFAM" id="SSF48208">
    <property type="entry name" value="Six-hairpin glycosidases"/>
    <property type="match status" value="1"/>
</dbReference>
<dbReference type="Pfam" id="PF14742">
    <property type="entry name" value="GDE_N_bis"/>
    <property type="match status" value="1"/>
</dbReference>
<dbReference type="InterPro" id="IPR032856">
    <property type="entry name" value="GDE_N_bis"/>
</dbReference>
<dbReference type="Gene3D" id="1.50.10.10">
    <property type="match status" value="1"/>
</dbReference>
<organism evidence="3 4">
    <name type="scientific">Paenarthrobacter histidinolovorans</name>
    <dbReference type="NCBI Taxonomy" id="43664"/>
    <lineage>
        <taxon>Bacteria</taxon>
        <taxon>Bacillati</taxon>
        <taxon>Actinomycetota</taxon>
        <taxon>Actinomycetes</taxon>
        <taxon>Micrococcales</taxon>
        <taxon>Micrococcaceae</taxon>
        <taxon>Paenarthrobacter</taxon>
    </lineage>
</organism>
<feature type="domain" description="Putative glycogen debranching enzyme N-terminal" evidence="1">
    <location>
        <begin position="21"/>
        <end position="201"/>
    </location>
</feature>
<evidence type="ECO:0000313" key="4">
    <source>
        <dbReference type="Proteomes" id="UP001620520"/>
    </source>
</evidence>